<comment type="caution">
    <text evidence="1">The sequence shown here is derived from an EMBL/GenBank/DDBJ whole genome shotgun (WGS) entry which is preliminary data.</text>
</comment>
<dbReference type="Proteomes" id="UP001231915">
    <property type="component" value="Unassembled WGS sequence"/>
</dbReference>
<evidence type="ECO:0000313" key="1">
    <source>
        <dbReference type="EMBL" id="MDK2593938.1"/>
    </source>
</evidence>
<evidence type="ECO:0000313" key="2">
    <source>
        <dbReference type="Proteomes" id="UP001231915"/>
    </source>
</evidence>
<keyword evidence="2" id="KW-1185">Reference proteome</keyword>
<sequence>MHLFILIILIVSIYLYIVYLNRSNKPTGDRSVTELFSIEPGSLDVVTIDKVFITDPQAEYIYHAEIDTNAVNRDGIGELYKARYFALVSVSFEDDFREVALHSLEYNQENEFYAADESVLASFYPLSPSALIEQAPSSGPWLLYVDDDWFIELHINLDVNNVYFIYTEINGQRCTSITVWAEGDFLTIGDMHSKLNQLIRKYEDMPYHRFTGAVRV</sequence>
<accession>A0ABT7EF74</accession>
<organism evidence="1 2">
    <name type="scientific">Pseudoalteromonas obscura</name>
    <dbReference type="NCBI Taxonomy" id="3048491"/>
    <lineage>
        <taxon>Bacteria</taxon>
        <taxon>Pseudomonadati</taxon>
        <taxon>Pseudomonadota</taxon>
        <taxon>Gammaproteobacteria</taxon>
        <taxon>Alteromonadales</taxon>
        <taxon>Pseudoalteromonadaceae</taxon>
        <taxon>Pseudoalteromonas</taxon>
    </lineage>
</organism>
<reference evidence="1 2" key="1">
    <citation type="submission" date="2023-05" db="EMBL/GenBank/DDBJ databases">
        <title>Pseudoalteromonas ardens sp. nov., Pseudoalteromonas obscura sp. nov., and Pseudoalteromonas umbrosa sp. nov., isolated from the coral Montipora capitata.</title>
        <authorList>
            <person name="Thomas E.M."/>
            <person name="Smith E.M."/>
            <person name="Papke E."/>
            <person name="Shlafstein M.D."/>
            <person name="Oline D.K."/>
            <person name="Videau P."/>
            <person name="Saw J.H."/>
            <person name="Strangman W.K."/>
            <person name="Ushijima B."/>
        </authorList>
    </citation>
    <scope>NUCLEOTIDE SEQUENCE [LARGE SCALE GENOMIC DNA]</scope>
    <source>
        <strain evidence="1 2">P94</strain>
    </source>
</reference>
<gene>
    <name evidence="1" type="ORF">QNM18_02510</name>
</gene>
<proteinExistence type="predicted"/>
<protein>
    <submittedName>
        <fullName evidence="1">Uncharacterized protein</fullName>
    </submittedName>
</protein>
<dbReference type="EMBL" id="JASJUT010000001">
    <property type="protein sequence ID" value="MDK2593938.1"/>
    <property type="molecule type" value="Genomic_DNA"/>
</dbReference>
<name>A0ABT7EF74_9GAMM</name>
<dbReference type="RefSeq" id="WP_284136215.1">
    <property type="nucleotide sequence ID" value="NZ_JASJUT010000001.1"/>
</dbReference>